<evidence type="ECO:0000313" key="2">
    <source>
        <dbReference type="Proteomes" id="UP000248646"/>
    </source>
</evidence>
<name>A0A2W7MCP0_9BACI</name>
<dbReference type="SUPFAM" id="SSF52540">
    <property type="entry name" value="P-loop containing nucleoside triphosphate hydrolases"/>
    <property type="match status" value="1"/>
</dbReference>
<dbReference type="CDD" id="cd02019">
    <property type="entry name" value="NK"/>
    <property type="match status" value="1"/>
</dbReference>
<reference evidence="1 2" key="1">
    <citation type="submission" date="2018-06" db="EMBL/GenBank/DDBJ databases">
        <title>Genomic Encyclopedia of Type Strains, Phase IV (KMG-IV): sequencing the most valuable type-strain genomes for metagenomic binning, comparative biology and taxonomic classification.</title>
        <authorList>
            <person name="Goeker M."/>
        </authorList>
    </citation>
    <scope>NUCLEOTIDE SEQUENCE [LARGE SCALE GENOMIC DNA]</scope>
    <source>
        <strain evidence="1 2">DSM 5</strain>
    </source>
</reference>
<dbReference type="InterPro" id="IPR027417">
    <property type="entry name" value="P-loop_NTPase"/>
</dbReference>
<proteinExistence type="predicted"/>
<dbReference type="Proteomes" id="UP000248646">
    <property type="component" value="Unassembled WGS sequence"/>
</dbReference>
<keyword evidence="2" id="KW-1185">Reference proteome</keyword>
<dbReference type="AlphaFoldDB" id="A0A2W7MCP0"/>
<protein>
    <submittedName>
        <fullName evidence="1">Uncharacterized protein</fullName>
    </submittedName>
</protein>
<gene>
    <name evidence="1" type="ORF">C7437_10898</name>
</gene>
<accession>A0A2W7MCP0</accession>
<comment type="caution">
    <text evidence="1">The sequence shown here is derived from an EMBL/GenBank/DDBJ whole genome shotgun (WGS) entry which is preliminary data.</text>
</comment>
<organism evidence="1 2">
    <name type="scientific">Psychrobacillus insolitus</name>
    <dbReference type="NCBI Taxonomy" id="1461"/>
    <lineage>
        <taxon>Bacteria</taxon>
        <taxon>Bacillati</taxon>
        <taxon>Bacillota</taxon>
        <taxon>Bacilli</taxon>
        <taxon>Bacillales</taxon>
        <taxon>Bacillaceae</taxon>
        <taxon>Psychrobacillus</taxon>
    </lineage>
</organism>
<sequence length="285" mass="32394">MDFCLLSFLRGVFVMKIYSLSGPSGTGKSTIALQFAHQHHIPAIIDDGLLIIEGGKVAGISAKFEKNSITAVRRAIFSDEQHKAEVQNAIQKNKIESLLIIGTSDKMTKKIAERLELGDIQHFSYVQDVRTPREINIARFIRETQGKHVMPIPYKQVQQNFFRKLVHRGLDIFSNKKEKIGETTIVRPDFQQGTIQIAKSVYMDIIEHVCSKMDKIIGVNAVQFQMDFLPIATLKVTIAAPVNYNVMEKMEEAQKEIQRQFVCHFGIELDQINLHVQGIQMEKVK</sequence>
<dbReference type="EMBL" id="QKZI01000008">
    <property type="protein sequence ID" value="PZX03002.1"/>
    <property type="molecule type" value="Genomic_DNA"/>
</dbReference>
<dbReference type="Gene3D" id="3.40.50.300">
    <property type="entry name" value="P-loop containing nucleotide triphosphate hydrolases"/>
    <property type="match status" value="1"/>
</dbReference>
<evidence type="ECO:0000313" key="1">
    <source>
        <dbReference type="EMBL" id="PZX03002.1"/>
    </source>
</evidence>